<dbReference type="GO" id="GO:0008270">
    <property type="term" value="F:zinc ion binding"/>
    <property type="evidence" value="ECO:0007669"/>
    <property type="project" value="UniProtKB-KW"/>
</dbReference>
<keyword evidence="2" id="KW-0862">Zinc</keyword>
<proteinExistence type="predicted"/>
<keyword evidence="2" id="KW-0863">Zinc-finger</keyword>
<evidence type="ECO:0000313" key="6">
    <source>
        <dbReference type="EMBL" id="RBW70986.1"/>
    </source>
</evidence>
<dbReference type="RefSeq" id="WP_113804466.1">
    <property type="nucleotide sequence ID" value="NZ_QOCW01000002.1"/>
</dbReference>
<dbReference type="GO" id="GO:0005524">
    <property type="term" value="F:ATP binding"/>
    <property type="evidence" value="ECO:0007669"/>
    <property type="project" value="InterPro"/>
</dbReference>
<dbReference type="Gene3D" id="3.40.50.300">
    <property type="entry name" value="P-loop containing nucleotide triphosphate hydrolases"/>
    <property type="match status" value="1"/>
</dbReference>
<dbReference type="GO" id="GO:0004386">
    <property type="term" value="F:helicase activity"/>
    <property type="evidence" value="ECO:0007669"/>
    <property type="project" value="UniProtKB-KW"/>
</dbReference>
<dbReference type="PROSITE" id="PS50966">
    <property type="entry name" value="ZF_SWIM"/>
    <property type="match status" value="1"/>
</dbReference>
<dbReference type="OrthoDB" id="9760715at2"/>
<keyword evidence="7" id="KW-1185">Reference proteome</keyword>
<dbReference type="PANTHER" id="PTHR10799">
    <property type="entry name" value="SNF2/RAD54 HELICASE FAMILY"/>
    <property type="match status" value="1"/>
</dbReference>
<evidence type="ECO:0000259" key="4">
    <source>
        <dbReference type="PROSITE" id="PS51192"/>
    </source>
</evidence>
<evidence type="ECO:0000256" key="2">
    <source>
        <dbReference type="PROSITE-ProRule" id="PRU00325"/>
    </source>
</evidence>
<keyword evidence="6" id="KW-0067">ATP-binding</keyword>
<dbReference type="CDD" id="cd18012">
    <property type="entry name" value="DEXQc_arch_SWI2_SNF2"/>
    <property type="match status" value="1"/>
</dbReference>
<evidence type="ECO:0000256" key="1">
    <source>
        <dbReference type="ARBA" id="ARBA00022801"/>
    </source>
</evidence>
<feature type="domain" description="Helicase C-terminal" evidence="5">
    <location>
        <begin position="929"/>
        <end position="1086"/>
    </location>
</feature>
<dbReference type="SUPFAM" id="SSF52540">
    <property type="entry name" value="P-loop containing nucleoside triphosphate hydrolases"/>
    <property type="match status" value="2"/>
</dbReference>
<dbReference type="Pfam" id="PF00176">
    <property type="entry name" value="SNF2-rel_dom"/>
    <property type="match status" value="1"/>
</dbReference>
<keyword evidence="6" id="KW-0347">Helicase</keyword>
<keyword evidence="1" id="KW-0378">Hydrolase</keyword>
<dbReference type="FunFam" id="3.40.50.300:FF:000533">
    <property type="entry name" value="Helicase, Snf2 family"/>
    <property type="match status" value="1"/>
</dbReference>
<dbReference type="InterPro" id="IPR007527">
    <property type="entry name" value="Znf_SWIM"/>
</dbReference>
<evidence type="ECO:0000313" key="7">
    <source>
        <dbReference type="Proteomes" id="UP000253314"/>
    </source>
</evidence>
<dbReference type="InterPro" id="IPR001650">
    <property type="entry name" value="Helicase_C-like"/>
</dbReference>
<evidence type="ECO:0000259" key="3">
    <source>
        <dbReference type="PROSITE" id="PS50966"/>
    </source>
</evidence>
<dbReference type="AlphaFoldDB" id="A0A366XZF4"/>
<keyword evidence="6" id="KW-0547">Nucleotide-binding</keyword>
<dbReference type="Pfam" id="PF08455">
    <property type="entry name" value="SNF2_assoc"/>
    <property type="match status" value="1"/>
</dbReference>
<dbReference type="PROSITE" id="PS51192">
    <property type="entry name" value="HELICASE_ATP_BIND_1"/>
    <property type="match status" value="1"/>
</dbReference>
<feature type="domain" description="SWIM-type" evidence="3">
    <location>
        <begin position="61"/>
        <end position="100"/>
    </location>
</feature>
<dbReference type="InterPro" id="IPR013663">
    <property type="entry name" value="Helicase_SWF/SNF/SWI_bac"/>
</dbReference>
<dbReference type="InterPro" id="IPR014001">
    <property type="entry name" value="Helicase_ATP-bd"/>
</dbReference>
<dbReference type="SMART" id="SM00487">
    <property type="entry name" value="DEXDc"/>
    <property type="match status" value="1"/>
</dbReference>
<name>A0A366XZF4_9BACI</name>
<gene>
    <name evidence="6" type="ORF">DS031_03045</name>
</gene>
<sequence length="1097" mass="127957">MNSISFELNPEKIKVLCGDDTVYNRGIDYFNKGRVVTIDYIPDEQANEFVCDAVVQGRERYDVHIETTSFGEIEAECDCPAYYKYDSYCKHIVAVLLKMHAVIKIKKRQPKLTIQNNIKLKRRTKLPKNDFQLTEHLITLFEDEQLQSSDSQGHSEPLSIEFIGKIQQSLNLEAIFTIEMKIGINKCYVVRKIREFLEHIEERQPYFFTNKFTYDPLEHYFKKEDLAVIQKLLAIYQNESTYYQALGSYLDSHSANNDRALFVPPLVADQLLETLVGRNFTFECNGYTYTNIKLLKEEPPFSFQLTNLQEDHYHLQVNGLHNAVLFKNYGYVFREGKFYKSYSLPKNMLTTVKNHFEQAQHQKIIITNEQIENFLSYVVPGLKEIGEITIADEVTNKIVNQPLKAQLFIDKEEERLFAKLKYLYGENSIDPFQDKVIKKENHDSIIMRDRKKEMEIMNAIESTSFKFNGQELYMEQEDEIFEFLFEELPQLIEIISVHMTNGAKQIFYEEQPFIRANIDIRSDINLLEVSFKMEGIDEEEVQDILKSVIEKKNYYRLSNGTFLSLKKAEFQEINHLFEELDIKKSHIEAKTFQFPVLKGMQLAEWNKRETASVIWSRALEELINNIKNPENLDFPIPKKLEAIMRDYQKVGFQWLKTLSHYHFGGILADDMGLGKTLQAIAFILSEKEHHQSGQKPTLIVAPASLIYNWKKEFEKFAPQLNVLVAAGDKQDRLEVLQDYLTVDVIITSYPLMRRDVDLYENQVFHTLILDEAQAVKNHYTQIAQTVKKIEAVKRFALSGTPIENSLNELWSIFNIVMPELFPSKKEFTDLPQEKISKIARPFILRRLKKDVLKELPEKIETLQLSELKPQQKKLYLEYLEKIKQETIESVQMEGFQKNRMKILAGLTRLRQLCCHPSLFLENYQGGSGKLEQLLEIVQDSLSNKRRLLIFSQFTSMLEIIRQKFDQQGIHYFSLDGSTPSEKRVEMTERFNSGEKDVFLISLKAGGTGLNLTGADTVILFDLWWNPAVEEQAADRAHRFGQKNVVQVIRLVTQGTIEEKMYELQQKKRELIQQVITPGETMLSSLSEQEIRELLEVR</sequence>
<keyword evidence="2" id="KW-0479">Metal-binding</keyword>
<evidence type="ECO:0000259" key="5">
    <source>
        <dbReference type="PROSITE" id="PS51194"/>
    </source>
</evidence>
<dbReference type="GO" id="GO:0016787">
    <property type="term" value="F:hydrolase activity"/>
    <property type="evidence" value="ECO:0007669"/>
    <property type="project" value="UniProtKB-KW"/>
</dbReference>
<dbReference type="InterPro" id="IPR038718">
    <property type="entry name" value="SNF2-like_sf"/>
</dbReference>
<dbReference type="InterPro" id="IPR049730">
    <property type="entry name" value="SNF2/RAD54-like_C"/>
</dbReference>
<dbReference type="InterPro" id="IPR027417">
    <property type="entry name" value="P-loop_NTPase"/>
</dbReference>
<dbReference type="Pfam" id="PF00271">
    <property type="entry name" value="Helicase_C"/>
    <property type="match status" value="1"/>
</dbReference>
<reference evidence="6 7" key="1">
    <citation type="submission" date="2018-07" db="EMBL/GenBank/DDBJ databases">
        <title>Lottiidibacillus patelloidae gen. nov., sp. nov., isolated from the intestinal tract of a marine limpet and the reclassification of B. taeanensis BH030017T, B. algicola KMM 3737T and B. hwajinpoensis SW-72T as genus Lottiidibacillus.</title>
        <authorList>
            <person name="Liu R."/>
            <person name="Huang Z."/>
        </authorList>
    </citation>
    <scope>NUCLEOTIDE SEQUENCE [LARGE SCALE GENOMIC DNA]</scope>
    <source>
        <strain evidence="6 7">BH030017</strain>
    </source>
</reference>
<dbReference type="Proteomes" id="UP000253314">
    <property type="component" value="Unassembled WGS sequence"/>
</dbReference>
<dbReference type="PROSITE" id="PS51194">
    <property type="entry name" value="HELICASE_CTER"/>
    <property type="match status" value="1"/>
</dbReference>
<protein>
    <submittedName>
        <fullName evidence="6">Helicase SNF2</fullName>
    </submittedName>
</protein>
<comment type="caution">
    <text evidence="6">The sequence shown here is derived from an EMBL/GenBank/DDBJ whole genome shotgun (WGS) entry which is preliminary data.</text>
</comment>
<dbReference type="Pfam" id="PF04434">
    <property type="entry name" value="SWIM"/>
    <property type="match status" value="1"/>
</dbReference>
<dbReference type="CDD" id="cd18793">
    <property type="entry name" value="SF2_C_SNF"/>
    <property type="match status" value="1"/>
</dbReference>
<dbReference type="SMART" id="SM00490">
    <property type="entry name" value="HELICc"/>
    <property type="match status" value="1"/>
</dbReference>
<feature type="domain" description="Helicase ATP-binding" evidence="4">
    <location>
        <begin position="656"/>
        <end position="819"/>
    </location>
</feature>
<organism evidence="6 7">
    <name type="scientific">Bacillus taeanensis</name>
    <dbReference type="NCBI Taxonomy" id="273032"/>
    <lineage>
        <taxon>Bacteria</taxon>
        <taxon>Bacillati</taxon>
        <taxon>Bacillota</taxon>
        <taxon>Bacilli</taxon>
        <taxon>Bacillales</taxon>
        <taxon>Bacillaceae</taxon>
        <taxon>Bacillus</taxon>
    </lineage>
</organism>
<dbReference type="EMBL" id="QOCW01000002">
    <property type="protein sequence ID" value="RBW70986.1"/>
    <property type="molecule type" value="Genomic_DNA"/>
</dbReference>
<dbReference type="InterPro" id="IPR000330">
    <property type="entry name" value="SNF2_N"/>
</dbReference>
<dbReference type="Gene3D" id="3.40.50.10810">
    <property type="entry name" value="Tandem AAA-ATPase domain"/>
    <property type="match status" value="1"/>
</dbReference>
<accession>A0A366XZF4</accession>